<evidence type="ECO:0000313" key="1">
    <source>
        <dbReference type="EMBL" id="KAK1857568.1"/>
    </source>
</evidence>
<sequence length="785" mass="81383">MPPPLPMTPRGRGAIRLLGTAGTRLPTCPPCQTAAVSAGLAAFVPAAAWPPSRPAVGAWCGRAVVAVRPGQRLPGRRLQPSCPLTLRGSQRPLLHMAMGAEGADVPSTSAPPTHPQLDEDGDDDVFVMEESFDGGEEGFDSDDEGSSRQQVQGGLSNVAATSSGPVSVSSSSGRRKFGVGGVGDVLLAATLLAVSYGLVWTSARVFSASPYAALTISTSLSVLPWYAAQSLTRMVIGYVVSLLFSVVYAYTAYRVPLAAQALMLVIDVLQSIPLLSFLPAVVLGLIALFPGTRMGVELAAVLLLFTSMAWNMVLGFYQSLCGIPRDLVEVSKVLKMSAWKRFWVLEAPAGVIGLVWNSIMSVAGGWFFLISIESFTLGNRDFRLPGLGSFLAVAAEAGDYRAIGAGLAVVIALVVAVDFLLWRPLIAWSSKFNYGGGGGQASGGSAVLSGLRRSSLIRTARERLLGPAWHSFVHLGSGPPVPDSPVGSPSMTAATSAASGPSHVASSPTNGSAAAADLPTLPARRGLSIPPRVGTVATWLVRAGFVAVVAAAAVAASVSLLALSLSTWLTLLTGAVLTFARVLAALALSLAWTVPVGVAIGRDPKLAARVQPLVQIAASVPATALFPFLLVGLAKMGGGLGVASIVLMLLGTMWYVLFNVIAGAQAIPGELFEVEAVYGKGSSGWQRRLKRWRTLILPGIFPYLMTGVVTAVGGAWNASIVSEYVVFRGGVMSTRGLGATISAAAASGEYGVLLGGTALMAGMVLATNRLVWSPLIQLANDKYKL</sequence>
<keyword evidence="2" id="KW-1185">Reference proteome</keyword>
<comment type="caution">
    <text evidence="1">The sequence shown here is derived from an EMBL/GenBank/DDBJ whole genome shotgun (WGS) entry which is preliminary data.</text>
</comment>
<proteinExistence type="predicted"/>
<name>A0ACC3BJ59_PYRYE</name>
<reference evidence="1" key="1">
    <citation type="submission" date="2019-11" db="EMBL/GenBank/DDBJ databases">
        <title>Nori genome reveals adaptations in red seaweeds to the harsh intertidal environment.</title>
        <authorList>
            <person name="Wang D."/>
            <person name="Mao Y."/>
        </authorList>
    </citation>
    <scope>NUCLEOTIDE SEQUENCE</scope>
    <source>
        <tissue evidence="1">Gametophyte</tissue>
    </source>
</reference>
<accession>A0ACC3BJ59</accession>
<protein>
    <submittedName>
        <fullName evidence="1">Uncharacterized protein</fullName>
    </submittedName>
</protein>
<evidence type="ECO:0000313" key="2">
    <source>
        <dbReference type="Proteomes" id="UP000798662"/>
    </source>
</evidence>
<organism evidence="1 2">
    <name type="scientific">Pyropia yezoensis</name>
    <name type="common">Susabi-nori</name>
    <name type="synonym">Porphyra yezoensis</name>
    <dbReference type="NCBI Taxonomy" id="2788"/>
    <lineage>
        <taxon>Eukaryota</taxon>
        <taxon>Rhodophyta</taxon>
        <taxon>Bangiophyceae</taxon>
        <taxon>Bangiales</taxon>
        <taxon>Bangiaceae</taxon>
        <taxon>Pyropia</taxon>
    </lineage>
</organism>
<gene>
    <name evidence="1" type="ORF">I4F81_000184</name>
</gene>
<dbReference type="Proteomes" id="UP000798662">
    <property type="component" value="Chromosome 1"/>
</dbReference>
<dbReference type="EMBL" id="CM020618">
    <property type="protein sequence ID" value="KAK1857568.1"/>
    <property type="molecule type" value="Genomic_DNA"/>
</dbReference>